<dbReference type="InterPro" id="IPR006186">
    <property type="entry name" value="Ser/Thr-sp_prot-phosphatase"/>
</dbReference>
<dbReference type="GO" id="GO:0110154">
    <property type="term" value="P:RNA decapping"/>
    <property type="evidence" value="ECO:0007669"/>
    <property type="project" value="TreeGrafter"/>
</dbReference>
<dbReference type="PRINTS" id="PR00114">
    <property type="entry name" value="STPHPHTASE"/>
</dbReference>
<dbReference type="CDD" id="cd00144">
    <property type="entry name" value="MPP_PPP_family"/>
    <property type="match status" value="1"/>
</dbReference>
<dbReference type="AlphaFoldDB" id="A0A3S3RPX9"/>
<comment type="caution">
    <text evidence="2">The sequence shown here is derived from an EMBL/GenBank/DDBJ whole genome shotgun (WGS) entry which is preliminary data.</text>
</comment>
<evidence type="ECO:0000259" key="1">
    <source>
        <dbReference type="Pfam" id="PF00149"/>
    </source>
</evidence>
<evidence type="ECO:0000313" key="3">
    <source>
        <dbReference type="Proteomes" id="UP000287853"/>
    </source>
</evidence>
<name>A0A3S3RPX9_9BACT</name>
<sequence>MTDLSKTCIIGDIHGCLKSLQKLLKLVEKEAGTFVFLGDYIDRGSESKEVIEYILKFKKKHREVITLLGNHEIMLINYLRGYDDGTFMRAGGKETLISYGIKPKTKPEKAAKLFPQEHMNFFRELPLLWENEHGIYAHAGIEPGVHLTRQVSSYCLWIRDEFIRSPYKFSKPVIFGHTVFREPLVQENKIGIDTGAVYGGKLTALLLPEKKFISVDGEKGSPSGIFRR</sequence>
<reference evidence="2 3" key="1">
    <citation type="submission" date="2017-01" db="EMBL/GenBank/DDBJ databases">
        <title>The cable genome- insights into the physiology and evolution of filamentous bacteria capable of sulfide oxidation via long distance electron transfer.</title>
        <authorList>
            <person name="Schreiber L."/>
            <person name="Bjerg J.T."/>
            <person name="Boggild A."/>
            <person name="Van De Vossenberg J."/>
            <person name="Meysman F."/>
            <person name="Nielsen L.P."/>
            <person name="Schramm A."/>
            <person name="Kjeldsen K.U."/>
        </authorList>
    </citation>
    <scope>NUCLEOTIDE SEQUENCE [LARGE SCALE GENOMIC DNA]</scope>
    <source>
        <strain evidence="2">MCF</strain>
    </source>
</reference>
<dbReference type="PANTHER" id="PTHR42850">
    <property type="entry name" value="METALLOPHOSPHOESTERASE"/>
    <property type="match status" value="1"/>
</dbReference>
<protein>
    <submittedName>
        <fullName evidence="2">Serine/threonine protein phosphatase 1</fullName>
        <ecNumber evidence="2">3.1.3.16</ecNumber>
    </submittedName>
</protein>
<feature type="domain" description="Calcineurin-like phosphoesterase" evidence="1">
    <location>
        <begin position="7"/>
        <end position="178"/>
    </location>
</feature>
<evidence type="ECO:0000313" key="2">
    <source>
        <dbReference type="EMBL" id="RWX45037.1"/>
    </source>
</evidence>
<keyword evidence="3" id="KW-1185">Reference proteome</keyword>
<proteinExistence type="predicted"/>
<dbReference type="GO" id="GO:0008803">
    <property type="term" value="F:bis(5'-nucleosyl)-tetraphosphatase (symmetrical) activity"/>
    <property type="evidence" value="ECO:0007669"/>
    <property type="project" value="TreeGrafter"/>
</dbReference>
<dbReference type="EMBL" id="MTKO01000084">
    <property type="protein sequence ID" value="RWX45037.1"/>
    <property type="molecule type" value="Genomic_DNA"/>
</dbReference>
<dbReference type="InterPro" id="IPR029052">
    <property type="entry name" value="Metallo-depent_PP-like"/>
</dbReference>
<dbReference type="GO" id="GO:0005737">
    <property type="term" value="C:cytoplasm"/>
    <property type="evidence" value="ECO:0007669"/>
    <property type="project" value="TreeGrafter"/>
</dbReference>
<dbReference type="Pfam" id="PF00149">
    <property type="entry name" value="Metallophos"/>
    <property type="match status" value="1"/>
</dbReference>
<organism evidence="2 3">
    <name type="scientific">Candidatus Electrothrix aarhusensis</name>
    <dbReference type="NCBI Taxonomy" id="1859131"/>
    <lineage>
        <taxon>Bacteria</taxon>
        <taxon>Pseudomonadati</taxon>
        <taxon>Thermodesulfobacteriota</taxon>
        <taxon>Desulfobulbia</taxon>
        <taxon>Desulfobulbales</taxon>
        <taxon>Desulfobulbaceae</taxon>
        <taxon>Candidatus Electrothrix</taxon>
    </lineage>
</organism>
<keyword evidence="2" id="KW-0378">Hydrolase</keyword>
<dbReference type="PANTHER" id="PTHR42850:SF4">
    <property type="entry name" value="ZINC-DEPENDENT ENDOPOLYPHOSPHATASE"/>
    <property type="match status" value="1"/>
</dbReference>
<dbReference type="InterPro" id="IPR050126">
    <property type="entry name" value="Ap4A_hydrolase"/>
</dbReference>
<dbReference type="Gene3D" id="3.60.21.10">
    <property type="match status" value="1"/>
</dbReference>
<accession>A0A3S3RPX9</accession>
<dbReference type="EC" id="3.1.3.16" evidence="2"/>
<dbReference type="Proteomes" id="UP000287853">
    <property type="component" value="Unassembled WGS sequence"/>
</dbReference>
<dbReference type="SUPFAM" id="SSF56300">
    <property type="entry name" value="Metallo-dependent phosphatases"/>
    <property type="match status" value="1"/>
</dbReference>
<dbReference type="InterPro" id="IPR004843">
    <property type="entry name" value="Calcineurin-like_PHP"/>
</dbReference>
<dbReference type="GO" id="GO:0004722">
    <property type="term" value="F:protein serine/threonine phosphatase activity"/>
    <property type="evidence" value="ECO:0007669"/>
    <property type="project" value="UniProtKB-EC"/>
</dbReference>
<gene>
    <name evidence="2" type="ORF">H206_01212</name>
</gene>